<dbReference type="EC" id="3.2.1.8" evidence="6"/>
<dbReference type="PROSITE" id="PS51760">
    <property type="entry name" value="GH10_2"/>
    <property type="match status" value="1"/>
</dbReference>
<evidence type="ECO:0000313" key="10">
    <source>
        <dbReference type="Proteomes" id="UP000003112"/>
    </source>
</evidence>
<feature type="signal peptide" evidence="7">
    <location>
        <begin position="1"/>
        <end position="21"/>
    </location>
</feature>
<protein>
    <recommendedName>
        <fullName evidence="6">Beta-xylanase</fullName>
        <ecNumber evidence="6">3.2.1.8</ecNumber>
    </recommendedName>
</protein>
<dbReference type="PRINTS" id="PR00134">
    <property type="entry name" value="GLHYDRLASE10"/>
</dbReference>
<evidence type="ECO:0000256" key="6">
    <source>
        <dbReference type="RuleBase" id="RU361174"/>
    </source>
</evidence>
<evidence type="ECO:0000256" key="4">
    <source>
        <dbReference type="ARBA" id="ARBA00023326"/>
    </source>
</evidence>
<dbReference type="EMBL" id="AEPD01000011">
    <property type="protein sequence ID" value="EFU31532.1"/>
    <property type="molecule type" value="Genomic_DNA"/>
</dbReference>
<dbReference type="RefSeq" id="WP_004344309.1">
    <property type="nucleotide sequence ID" value="NZ_GL586311.1"/>
</dbReference>
<comment type="similarity">
    <text evidence="6">Belongs to the glycosyl hydrolase 10 (cellulase F) family.</text>
</comment>
<dbReference type="GO" id="GO:0000272">
    <property type="term" value="P:polysaccharide catabolic process"/>
    <property type="evidence" value="ECO:0007669"/>
    <property type="project" value="UniProtKB-KW"/>
</dbReference>
<dbReference type="InterPro" id="IPR031158">
    <property type="entry name" value="GH10_AS"/>
</dbReference>
<dbReference type="Gene3D" id="3.20.20.80">
    <property type="entry name" value="Glycosidases"/>
    <property type="match status" value="1"/>
</dbReference>
<reference evidence="9 10" key="1">
    <citation type="submission" date="2010-10" db="EMBL/GenBank/DDBJ databases">
        <authorList>
            <person name="Muzny D."/>
            <person name="Qin X."/>
            <person name="Deng J."/>
            <person name="Jiang H."/>
            <person name="Liu Y."/>
            <person name="Qu J."/>
            <person name="Song X.-Z."/>
            <person name="Zhang L."/>
            <person name="Thornton R."/>
            <person name="Coyle M."/>
            <person name="Francisco L."/>
            <person name="Jackson L."/>
            <person name="Javaid M."/>
            <person name="Korchina V."/>
            <person name="Kovar C."/>
            <person name="Mata R."/>
            <person name="Mathew T."/>
            <person name="Ngo R."/>
            <person name="Nguyen L."/>
            <person name="Nguyen N."/>
            <person name="Okwuonu G."/>
            <person name="Ongeri F."/>
            <person name="Pham C."/>
            <person name="Simmons D."/>
            <person name="Wilczek-Boney K."/>
            <person name="Hale W."/>
            <person name="Jakkamsetti A."/>
            <person name="Pham P."/>
            <person name="Ruth R."/>
            <person name="San Lucas F."/>
            <person name="Warren J."/>
            <person name="Zhang J."/>
            <person name="Zhao Z."/>
            <person name="Zhou C."/>
            <person name="Zhu D."/>
            <person name="Lee S."/>
            <person name="Bess C."/>
            <person name="Blankenburg K."/>
            <person name="Forbes L."/>
            <person name="Fu Q."/>
            <person name="Gubbala S."/>
            <person name="Hirani K."/>
            <person name="Jayaseelan J.C."/>
            <person name="Lara F."/>
            <person name="Munidasa M."/>
            <person name="Palculict T."/>
            <person name="Patil S."/>
            <person name="Pu L.-L."/>
            <person name="Saada N."/>
            <person name="Tang L."/>
            <person name="Weissenberger G."/>
            <person name="Zhu Y."/>
            <person name="Hemphill L."/>
            <person name="Shang Y."/>
            <person name="Youmans B."/>
            <person name="Ayvaz T."/>
            <person name="Ross M."/>
            <person name="Santibanez J."/>
            <person name="Aqrawi P."/>
            <person name="Gross S."/>
            <person name="Joshi V."/>
            <person name="Fowler G."/>
            <person name="Nazareth L."/>
            <person name="Reid J."/>
            <person name="Worley K."/>
            <person name="Petrosino J."/>
            <person name="Highlander S."/>
            <person name="Gibbs R."/>
        </authorList>
    </citation>
    <scope>NUCLEOTIDE SEQUENCE [LARGE SCALE GENOMIC DNA]</scope>
    <source>
        <strain evidence="9 10">ATCC 33574</strain>
    </source>
</reference>
<keyword evidence="4 6" id="KW-0624">Polysaccharide degradation</keyword>
<feature type="domain" description="GH10" evidence="8">
    <location>
        <begin position="23"/>
        <end position="370"/>
    </location>
</feature>
<comment type="caution">
    <text evidence="9">The sequence shown here is derived from an EMBL/GenBank/DDBJ whole genome shotgun (WGS) entry which is preliminary data.</text>
</comment>
<dbReference type="SMART" id="SM00633">
    <property type="entry name" value="Glyco_10"/>
    <property type="match status" value="1"/>
</dbReference>
<name>E6K4F7_9BACT</name>
<comment type="catalytic activity">
    <reaction evidence="6">
        <text>Endohydrolysis of (1-&gt;4)-beta-D-xylosidic linkages in xylans.</text>
        <dbReference type="EC" id="3.2.1.8"/>
    </reaction>
</comment>
<evidence type="ECO:0000256" key="2">
    <source>
        <dbReference type="ARBA" id="ARBA00023277"/>
    </source>
</evidence>
<dbReference type="GeneID" id="93535407"/>
<evidence type="ECO:0000256" key="3">
    <source>
        <dbReference type="ARBA" id="ARBA00023295"/>
    </source>
</evidence>
<dbReference type="Proteomes" id="UP000003112">
    <property type="component" value="Unassembled WGS sequence"/>
</dbReference>
<organism evidence="9 10">
    <name type="scientific">Segatella buccae ATCC 33574</name>
    <dbReference type="NCBI Taxonomy" id="873513"/>
    <lineage>
        <taxon>Bacteria</taxon>
        <taxon>Pseudomonadati</taxon>
        <taxon>Bacteroidota</taxon>
        <taxon>Bacteroidia</taxon>
        <taxon>Bacteroidales</taxon>
        <taxon>Prevotellaceae</taxon>
        <taxon>Segatella</taxon>
    </lineage>
</organism>
<dbReference type="PANTHER" id="PTHR31490:SF90">
    <property type="entry name" value="ENDO-1,4-BETA-XYLANASE A"/>
    <property type="match status" value="1"/>
</dbReference>
<dbReference type="eggNOG" id="COG3693">
    <property type="taxonomic scope" value="Bacteria"/>
</dbReference>
<evidence type="ECO:0000256" key="7">
    <source>
        <dbReference type="SAM" id="SignalP"/>
    </source>
</evidence>
<sequence length="373" mass="42760">MKMNKLLATLTAALLVSPAVAQKPSLPTLKEVVGKHFLIGAAVNTDVVWGRDAKGAEVVKDNFNSIVAENCMKGESIHPEEHTYFWDDADRTVKFGEDNGLTVIGHCLVWHSQPPRWMFTDKEGKPVGREVLIDRMYHHITDVVSRYKGRIKGWDVINEAFEDDGSYRKTPYYNIIGPEYFELAFRFAHAADPDAELYYNDYSMSKPAKRDAVCRLVRHLKSKGCRIDAVGMQSHNGVDYPNLADYEATMDSLVACGVKIQMTELDLNMLPNPKQFGGAEISQNFTYDKQLNPYVKGLDKQAQKIFNERYLAFFRLYKKHTANIERVTLWGVDDGSSWLNDWPVKGRTNYPLLFDREYRPKPVVKEIIKMYRE</sequence>
<feature type="chain" id="PRO_5003207248" description="Beta-xylanase" evidence="7">
    <location>
        <begin position="22"/>
        <end position="373"/>
    </location>
</feature>
<evidence type="ECO:0000256" key="5">
    <source>
        <dbReference type="PROSITE-ProRule" id="PRU10061"/>
    </source>
</evidence>
<keyword evidence="2 6" id="KW-0119">Carbohydrate metabolism</keyword>
<keyword evidence="3 6" id="KW-0326">Glycosidase</keyword>
<keyword evidence="7" id="KW-0732">Signal</keyword>
<evidence type="ECO:0000259" key="8">
    <source>
        <dbReference type="PROSITE" id="PS51760"/>
    </source>
</evidence>
<dbReference type="Pfam" id="PF00331">
    <property type="entry name" value="Glyco_hydro_10"/>
    <property type="match status" value="1"/>
</dbReference>
<dbReference type="InterPro" id="IPR017853">
    <property type="entry name" value="GH"/>
</dbReference>
<gene>
    <name evidence="9" type="primary">xynA</name>
    <name evidence="9" type="ORF">HMPREF6485_0459</name>
</gene>
<dbReference type="InterPro" id="IPR001000">
    <property type="entry name" value="GH10_dom"/>
</dbReference>
<dbReference type="PANTHER" id="PTHR31490">
    <property type="entry name" value="GLYCOSYL HYDROLASE"/>
    <property type="match status" value="1"/>
</dbReference>
<accession>E6K4F7</accession>
<keyword evidence="10" id="KW-1185">Reference proteome</keyword>
<dbReference type="AlphaFoldDB" id="E6K4F7"/>
<proteinExistence type="inferred from homology"/>
<dbReference type="STRING" id="873513.HMPREF6485_0459"/>
<evidence type="ECO:0000313" key="9">
    <source>
        <dbReference type="EMBL" id="EFU31532.1"/>
    </source>
</evidence>
<dbReference type="SUPFAM" id="SSF51445">
    <property type="entry name" value="(Trans)glycosidases"/>
    <property type="match status" value="1"/>
</dbReference>
<dbReference type="GO" id="GO:0031176">
    <property type="term" value="F:endo-1,4-beta-xylanase activity"/>
    <property type="evidence" value="ECO:0007669"/>
    <property type="project" value="UniProtKB-EC"/>
</dbReference>
<keyword evidence="1 6" id="KW-0378">Hydrolase</keyword>
<feature type="active site" description="Nucleophile" evidence="5">
    <location>
        <position position="264"/>
    </location>
</feature>
<dbReference type="HOGENOM" id="CLU_020161_6_1_10"/>
<dbReference type="InterPro" id="IPR044846">
    <property type="entry name" value="GH10"/>
</dbReference>
<evidence type="ECO:0000256" key="1">
    <source>
        <dbReference type="ARBA" id="ARBA00022801"/>
    </source>
</evidence>
<dbReference type="PROSITE" id="PS00591">
    <property type="entry name" value="GH10_1"/>
    <property type="match status" value="1"/>
</dbReference>